<proteinExistence type="predicted"/>
<evidence type="ECO:0000313" key="2">
    <source>
        <dbReference type="Proteomes" id="UP000199493"/>
    </source>
</evidence>
<dbReference type="Proteomes" id="UP000199493">
    <property type="component" value="Unassembled WGS sequence"/>
</dbReference>
<dbReference type="AlphaFoldDB" id="A0A1H8M4Q3"/>
<dbReference type="RefSeq" id="WP_143058132.1">
    <property type="nucleotide sequence ID" value="NZ_FODB01000046.1"/>
</dbReference>
<dbReference type="STRING" id="77097.SAMN04490369_104626"/>
<feature type="non-terminal residue" evidence="1">
    <location>
        <position position="170"/>
    </location>
</feature>
<name>A0A1H8M4Q3_9GAMM</name>
<evidence type="ECO:0000313" key="1">
    <source>
        <dbReference type="EMBL" id="SEO12344.1"/>
    </source>
</evidence>
<gene>
    <name evidence="1" type="ORF">SAMN04490369_104626</name>
</gene>
<dbReference type="Pfam" id="PF07277">
    <property type="entry name" value="SapC"/>
    <property type="match status" value="1"/>
</dbReference>
<dbReference type="EMBL" id="FODB01000046">
    <property type="protein sequence ID" value="SEO12344.1"/>
    <property type="molecule type" value="Genomic_DNA"/>
</dbReference>
<organism evidence="1 2">
    <name type="scientific">Vreelandella aquamarina</name>
    <dbReference type="NCBI Taxonomy" id="77097"/>
    <lineage>
        <taxon>Bacteria</taxon>
        <taxon>Pseudomonadati</taxon>
        <taxon>Pseudomonadota</taxon>
        <taxon>Gammaproteobacteria</taxon>
        <taxon>Oceanospirillales</taxon>
        <taxon>Halomonadaceae</taxon>
        <taxon>Vreelandella</taxon>
    </lineage>
</organism>
<accession>A0A1H8M4Q3</accession>
<reference evidence="1 2" key="1">
    <citation type="submission" date="2016-10" db="EMBL/GenBank/DDBJ databases">
        <authorList>
            <person name="de Groot N.N."/>
        </authorList>
    </citation>
    <scope>NUCLEOTIDE SEQUENCE [LARGE SCALE GENOMIC DNA]</scope>
    <source>
        <strain evidence="1 2">558</strain>
    </source>
</reference>
<protein>
    <submittedName>
        <fullName evidence="1">SapC protein</fullName>
    </submittedName>
</protein>
<sequence>MSSPLVLSPKECQGKAWHPPVDASFAAQQALLPLHAGELAKAAATMPLALMKEGREWRLVGVCGIEAGHNLFIKDGQWLGNYKPAWLSTWPFAVVTVGEKGIVTFDRDSGLLAEESAGEPFFDAQGQMTDAVSARVEALKAAHGKHQATQKALAALAKANVITPWPEALK</sequence>
<dbReference type="InterPro" id="IPR010836">
    <property type="entry name" value="SapC"/>
</dbReference>